<sequence>MMSMKDVTMVACERRVRQYSRSETPRIRWNGELHRRFVEAVDSLGGHSKATPKRILSLMGVKGLLLSHVKSHLQMYRSGTTNSQNNLSKLNASKSQRKLKTVNPNHGYLEDSIYSTTVSHKIYYGSTFEGVQLHQESKTKNCIDVREGTKEPQINIPGLNGSSHAWNYEMGCEQTLSSSSSMEFDGSSTEDQIIPISLTSSACQKEDISNGINLELSISLNSYCSN</sequence>
<dbReference type="AlphaFoldDB" id="A0A2I0B2T3"/>
<keyword evidence="2" id="KW-0805">Transcription regulation</keyword>
<dbReference type="GO" id="GO:0003700">
    <property type="term" value="F:DNA-binding transcription factor activity"/>
    <property type="evidence" value="ECO:0007669"/>
    <property type="project" value="InterPro"/>
</dbReference>
<dbReference type="GO" id="GO:0005634">
    <property type="term" value="C:nucleus"/>
    <property type="evidence" value="ECO:0007669"/>
    <property type="project" value="UniProtKB-SubCell"/>
</dbReference>
<dbReference type="PANTHER" id="PTHR31314">
    <property type="entry name" value="MYB FAMILY TRANSCRIPTION FACTOR PHL7-LIKE"/>
    <property type="match status" value="1"/>
</dbReference>
<keyword evidence="7" id="KW-1185">Reference proteome</keyword>
<dbReference type="Proteomes" id="UP000236161">
    <property type="component" value="Unassembled WGS sequence"/>
</dbReference>
<evidence type="ECO:0000256" key="2">
    <source>
        <dbReference type="ARBA" id="ARBA00023015"/>
    </source>
</evidence>
<keyword evidence="4" id="KW-0804">Transcription</keyword>
<dbReference type="OrthoDB" id="551907at2759"/>
<evidence type="ECO:0000256" key="4">
    <source>
        <dbReference type="ARBA" id="ARBA00023163"/>
    </source>
</evidence>
<dbReference type="NCBIfam" id="TIGR01557">
    <property type="entry name" value="myb_SHAQKYF"/>
    <property type="match status" value="1"/>
</dbReference>
<dbReference type="InterPro" id="IPR006447">
    <property type="entry name" value="Myb_dom_plants"/>
</dbReference>
<protein>
    <submittedName>
        <fullName evidence="6">Myb family transcription factor</fullName>
    </submittedName>
</protein>
<gene>
    <name evidence="6" type="ORF">AXF42_Ash014983</name>
</gene>
<name>A0A2I0B2T3_9ASPA</name>
<organism evidence="6 7">
    <name type="scientific">Apostasia shenzhenica</name>
    <dbReference type="NCBI Taxonomy" id="1088818"/>
    <lineage>
        <taxon>Eukaryota</taxon>
        <taxon>Viridiplantae</taxon>
        <taxon>Streptophyta</taxon>
        <taxon>Embryophyta</taxon>
        <taxon>Tracheophyta</taxon>
        <taxon>Spermatophyta</taxon>
        <taxon>Magnoliopsida</taxon>
        <taxon>Liliopsida</taxon>
        <taxon>Asparagales</taxon>
        <taxon>Orchidaceae</taxon>
        <taxon>Apostasioideae</taxon>
        <taxon>Apostasia</taxon>
    </lineage>
</organism>
<reference evidence="6 7" key="1">
    <citation type="journal article" date="2017" name="Nature">
        <title>The Apostasia genome and the evolution of orchids.</title>
        <authorList>
            <person name="Zhang G.Q."/>
            <person name="Liu K.W."/>
            <person name="Li Z."/>
            <person name="Lohaus R."/>
            <person name="Hsiao Y.Y."/>
            <person name="Niu S.C."/>
            <person name="Wang J.Y."/>
            <person name="Lin Y.C."/>
            <person name="Xu Q."/>
            <person name="Chen L.J."/>
            <person name="Yoshida K."/>
            <person name="Fujiwara S."/>
            <person name="Wang Z.W."/>
            <person name="Zhang Y.Q."/>
            <person name="Mitsuda N."/>
            <person name="Wang M."/>
            <person name="Liu G.H."/>
            <person name="Pecoraro L."/>
            <person name="Huang H.X."/>
            <person name="Xiao X.J."/>
            <person name="Lin M."/>
            <person name="Wu X.Y."/>
            <person name="Wu W.L."/>
            <person name="Chen Y.Y."/>
            <person name="Chang S.B."/>
            <person name="Sakamoto S."/>
            <person name="Ohme-Takagi M."/>
            <person name="Yagi M."/>
            <person name="Zeng S.J."/>
            <person name="Shen C.Y."/>
            <person name="Yeh C.M."/>
            <person name="Luo Y.B."/>
            <person name="Tsai W.C."/>
            <person name="Van de Peer Y."/>
            <person name="Liu Z.J."/>
        </authorList>
    </citation>
    <scope>NUCLEOTIDE SEQUENCE [LARGE SCALE GENOMIC DNA]</scope>
    <source>
        <strain evidence="7">cv. Shenzhen</strain>
        <tissue evidence="6">Stem</tissue>
    </source>
</reference>
<dbReference type="Gene3D" id="1.10.10.60">
    <property type="entry name" value="Homeodomain-like"/>
    <property type="match status" value="1"/>
</dbReference>
<evidence type="ECO:0000256" key="1">
    <source>
        <dbReference type="ARBA" id="ARBA00004123"/>
    </source>
</evidence>
<accession>A0A2I0B2T3</accession>
<evidence type="ECO:0000313" key="7">
    <source>
        <dbReference type="Proteomes" id="UP000236161"/>
    </source>
</evidence>
<evidence type="ECO:0000256" key="5">
    <source>
        <dbReference type="ARBA" id="ARBA00023242"/>
    </source>
</evidence>
<evidence type="ECO:0000313" key="6">
    <source>
        <dbReference type="EMBL" id="PKA62099.1"/>
    </source>
</evidence>
<dbReference type="FunFam" id="1.10.10.60:FF:000007">
    <property type="entry name" value="Two-component response regulator"/>
    <property type="match status" value="1"/>
</dbReference>
<dbReference type="GO" id="GO:0003677">
    <property type="term" value="F:DNA binding"/>
    <property type="evidence" value="ECO:0007669"/>
    <property type="project" value="UniProtKB-KW"/>
</dbReference>
<dbReference type="SUPFAM" id="SSF46689">
    <property type="entry name" value="Homeodomain-like"/>
    <property type="match status" value="1"/>
</dbReference>
<dbReference type="InterPro" id="IPR046955">
    <property type="entry name" value="PHR1-like"/>
</dbReference>
<dbReference type="EMBL" id="KZ451919">
    <property type="protein sequence ID" value="PKA62099.1"/>
    <property type="molecule type" value="Genomic_DNA"/>
</dbReference>
<dbReference type="PANTHER" id="PTHR31314:SF113">
    <property type="entry name" value="MYB FAMILY TRANSCRIPTION FACTOR MPH1"/>
    <property type="match status" value="1"/>
</dbReference>
<proteinExistence type="predicted"/>
<comment type="subcellular location">
    <subcellularLocation>
        <location evidence="1">Nucleus</location>
    </subcellularLocation>
</comment>
<dbReference type="InterPro" id="IPR009057">
    <property type="entry name" value="Homeodomain-like_sf"/>
</dbReference>
<evidence type="ECO:0000256" key="3">
    <source>
        <dbReference type="ARBA" id="ARBA00023125"/>
    </source>
</evidence>
<keyword evidence="3" id="KW-0238">DNA-binding</keyword>
<keyword evidence="5" id="KW-0539">Nucleus</keyword>